<accession>A0A2K0W9B2</accession>
<dbReference type="Proteomes" id="UP000236664">
    <property type="component" value="Unassembled WGS sequence"/>
</dbReference>
<dbReference type="EMBL" id="MTQA01000095">
    <property type="protein sequence ID" value="PNP78865.1"/>
    <property type="molecule type" value="Genomic_DNA"/>
</dbReference>
<keyword evidence="1" id="KW-0812">Transmembrane</keyword>
<evidence type="ECO:0000256" key="1">
    <source>
        <dbReference type="SAM" id="Phobius"/>
    </source>
</evidence>
<feature type="transmembrane region" description="Helical" evidence="1">
    <location>
        <begin position="67"/>
        <end position="88"/>
    </location>
</feature>
<feature type="transmembrane region" description="Helical" evidence="1">
    <location>
        <begin position="34"/>
        <end position="55"/>
    </location>
</feature>
<proteinExistence type="predicted"/>
<keyword evidence="1" id="KW-0472">Membrane</keyword>
<evidence type="ECO:0000313" key="2">
    <source>
        <dbReference type="EMBL" id="PNP78865.1"/>
    </source>
</evidence>
<reference evidence="2 3" key="1">
    <citation type="submission" date="2017-06" db="EMBL/GenBank/DDBJ databases">
        <title>Genome of Fusarium nygamai isolate CS10214.</title>
        <authorList>
            <person name="Gardiner D.M."/>
            <person name="Obanor F."/>
            <person name="Kazan K."/>
        </authorList>
    </citation>
    <scope>NUCLEOTIDE SEQUENCE [LARGE SCALE GENOMIC DNA]</scope>
    <source>
        <strain evidence="2 3">CS10214</strain>
    </source>
</reference>
<protein>
    <submittedName>
        <fullName evidence="2">Uncharacterized protein</fullName>
    </submittedName>
</protein>
<keyword evidence="1" id="KW-1133">Transmembrane helix</keyword>
<comment type="caution">
    <text evidence="2">The sequence shown here is derived from an EMBL/GenBank/DDBJ whole genome shotgun (WGS) entry which is preliminary data.</text>
</comment>
<keyword evidence="3" id="KW-1185">Reference proteome</keyword>
<organism evidence="2 3">
    <name type="scientific">Gibberella nygamai</name>
    <name type="common">Bean root rot disease fungus</name>
    <name type="synonym">Fusarium nygamai</name>
    <dbReference type="NCBI Taxonomy" id="42673"/>
    <lineage>
        <taxon>Eukaryota</taxon>
        <taxon>Fungi</taxon>
        <taxon>Dikarya</taxon>
        <taxon>Ascomycota</taxon>
        <taxon>Pezizomycotina</taxon>
        <taxon>Sordariomycetes</taxon>
        <taxon>Hypocreomycetidae</taxon>
        <taxon>Hypocreales</taxon>
        <taxon>Nectriaceae</taxon>
        <taxon>Fusarium</taxon>
        <taxon>Fusarium fujikuroi species complex</taxon>
    </lineage>
</organism>
<sequence>MLYEKEHGLSESGRSCVTSFPNVSLVAGGLFRPFTLGTAVIAGITIAIDAGFVGAPVGLAPGAAPTSVSTAVAIAVVPLPAGILVSALTSM</sequence>
<name>A0A2K0W9B2_GIBNY</name>
<evidence type="ECO:0000313" key="3">
    <source>
        <dbReference type="Proteomes" id="UP000236664"/>
    </source>
</evidence>
<gene>
    <name evidence="2" type="ORF">FNYG_07730</name>
</gene>
<dbReference type="AlphaFoldDB" id="A0A2K0W9B2"/>